<dbReference type="EMBL" id="QTSU01000001">
    <property type="protein sequence ID" value="RDZ29292.1"/>
    <property type="molecule type" value="Genomic_DNA"/>
</dbReference>
<feature type="transmembrane region" description="Helical" evidence="2">
    <location>
        <begin position="93"/>
        <end position="116"/>
    </location>
</feature>
<keyword evidence="2" id="KW-0472">Membrane</keyword>
<sequence>MADDAAHDEIVTQMGLMLTQMKGLHGTLEQVAQATVRYAGFAFAEAFTPGGRFGAPPMRGGALLVHVNNLRDLVASSGIAGFFEGLLGGIGRFFGGLFGGLIGGTIAGVALPVMIWKIESIVSKLQNILERLGIGKDKPAAAGTGATTPTDAAAETAARSQPTASVAGEPLTDQIGEFREILSLLTGLFEAAGSGGSGGGGSPAPERVQASLTPQHERWMAMLRSVENVVGGVTRIINGLIILVPMIVGSLALLFSKLDTFKLAVVEILQFLVRNVLLLRGVVLVTVFDLLGVVARLAAGLAQIIGEMLQGILTSLFDIAGTVLEGALAVFQFLAGGLQRVVNGMLRWLVDTLFITLARFSDLRVFRLITHLIQVMPAVLPPLYELLRNKGTTASGAPVSAPLTPTQLADLSAAAALPLPPPVTPSTALPSSLLPAMPDPAALAAPPAALATLRTQMNDLRTGLLAGVSALTGSVATGFAALSARFDSMISTELDRSRSDYAANLEAVRARSSEFATAFAEAERAVRERPETGLEAIARAYETWLSGDGLRTLLDQITQQFSSTPATAGDSIPGRIVGEAVDRPRASIEIQEVIIDLTAASPGGGDGGVGPLPSPELMYAQLLQYQRELAQRGSDDPMLLPA</sequence>
<dbReference type="RefSeq" id="WP_115858729.1">
    <property type="nucleotide sequence ID" value="NZ_QTSU01000001.1"/>
</dbReference>
<proteinExistence type="predicted"/>
<feature type="region of interest" description="Disordered" evidence="1">
    <location>
        <begin position="139"/>
        <end position="166"/>
    </location>
</feature>
<reference evidence="3 4" key="1">
    <citation type="submission" date="2018-08" db="EMBL/GenBank/DDBJ databases">
        <title>Lysobacter sp. zong2l5, whole genome shotgun sequence.</title>
        <authorList>
            <person name="Zhang X."/>
            <person name="Feng G."/>
            <person name="Zhu H."/>
        </authorList>
    </citation>
    <scope>NUCLEOTIDE SEQUENCE [LARGE SCALE GENOMIC DNA]</scope>
    <source>
        <strain evidence="4">zong2l5</strain>
    </source>
</reference>
<evidence type="ECO:0000256" key="2">
    <source>
        <dbReference type="SAM" id="Phobius"/>
    </source>
</evidence>
<dbReference type="OrthoDB" id="6028308at2"/>
<feature type="compositionally biased region" description="Low complexity" evidence="1">
    <location>
        <begin position="140"/>
        <end position="158"/>
    </location>
</feature>
<evidence type="ECO:0000313" key="3">
    <source>
        <dbReference type="EMBL" id="RDZ29292.1"/>
    </source>
</evidence>
<dbReference type="Proteomes" id="UP000264492">
    <property type="component" value="Unassembled WGS sequence"/>
</dbReference>
<comment type="caution">
    <text evidence="3">The sequence shown here is derived from an EMBL/GenBank/DDBJ whole genome shotgun (WGS) entry which is preliminary data.</text>
</comment>
<keyword evidence="4" id="KW-1185">Reference proteome</keyword>
<feature type="transmembrane region" description="Helical" evidence="2">
    <location>
        <begin position="276"/>
        <end position="299"/>
    </location>
</feature>
<keyword evidence="2" id="KW-1133">Transmembrane helix</keyword>
<feature type="transmembrane region" description="Helical" evidence="2">
    <location>
        <begin position="463"/>
        <end position="482"/>
    </location>
</feature>
<accession>A0A371K614</accession>
<evidence type="ECO:0000256" key="1">
    <source>
        <dbReference type="SAM" id="MobiDB-lite"/>
    </source>
</evidence>
<gene>
    <name evidence="3" type="ORF">DX914_09465</name>
</gene>
<organism evidence="3 4">
    <name type="scientific">Lysobacter silvisoli</name>
    <dbReference type="NCBI Taxonomy" id="2293254"/>
    <lineage>
        <taxon>Bacteria</taxon>
        <taxon>Pseudomonadati</taxon>
        <taxon>Pseudomonadota</taxon>
        <taxon>Gammaproteobacteria</taxon>
        <taxon>Lysobacterales</taxon>
        <taxon>Lysobacteraceae</taxon>
        <taxon>Lysobacter</taxon>
    </lineage>
</organism>
<feature type="transmembrane region" description="Helical" evidence="2">
    <location>
        <begin position="311"/>
        <end position="335"/>
    </location>
</feature>
<dbReference type="AlphaFoldDB" id="A0A371K614"/>
<name>A0A371K614_9GAMM</name>
<evidence type="ECO:0000313" key="4">
    <source>
        <dbReference type="Proteomes" id="UP000264492"/>
    </source>
</evidence>
<protein>
    <submittedName>
        <fullName evidence="3">Uncharacterized protein</fullName>
    </submittedName>
</protein>
<feature type="transmembrane region" description="Helical" evidence="2">
    <location>
        <begin position="236"/>
        <end position="256"/>
    </location>
</feature>
<keyword evidence="2" id="KW-0812">Transmembrane</keyword>